<dbReference type="KEGG" id="nia:A8C56_04280"/>
<dbReference type="AlphaFoldDB" id="A0A1A9I7N8"/>
<dbReference type="InterPro" id="IPR018484">
    <property type="entry name" value="FGGY_N"/>
</dbReference>
<evidence type="ECO:0000256" key="3">
    <source>
        <dbReference type="ARBA" id="ARBA00022777"/>
    </source>
</evidence>
<reference evidence="6 7" key="1">
    <citation type="submission" date="2016-05" db="EMBL/GenBank/DDBJ databases">
        <title>Niabella ginsenosidivorans BS26 whole genome sequencing.</title>
        <authorList>
            <person name="Im W.T."/>
            <person name="Siddiqi M.Z."/>
        </authorList>
    </citation>
    <scope>NUCLEOTIDE SEQUENCE [LARGE SCALE GENOMIC DNA]</scope>
    <source>
        <strain evidence="6 7">BS26</strain>
    </source>
</reference>
<evidence type="ECO:0000256" key="2">
    <source>
        <dbReference type="ARBA" id="ARBA00022679"/>
    </source>
</evidence>
<evidence type="ECO:0000313" key="6">
    <source>
        <dbReference type="EMBL" id="ANH83698.1"/>
    </source>
</evidence>
<organism evidence="6 7">
    <name type="scientific">Niabella ginsenosidivorans</name>
    <dbReference type="NCBI Taxonomy" id="1176587"/>
    <lineage>
        <taxon>Bacteria</taxon>
        <taxon>Pseudomonadati</taxon>
        <taxon>Bacteroidota</taxon>
        <taxon>Chitinophagia</taxon>
        <taxon>Chitinophagales</taxon>
        <taxon>Chitinophagaceae</taxon>
        <taxon>Niabella</taxon>
    </lineage>
</organism>
<dbReference type="PIRSF" id="PIRSF000538">
    <property type="entry name" value="GlpK"/>
    <property type="match status" value="1"/>
</dbReference>
<sequence length="488" mass="53515">MEEAYFIGIDLGTQGLRVVILDTKGILVSSAEQAFLLSPQMRQEQDPDAWWQHCHNCLKKAIRCLSGEQRKRVTAITVDSTSGTVIPVDADCRPLHPAIMYSDQRSAEQAKKCTVLARRHIKQGFTGFSTSTGLAKMVWFIETYPEKAAKIFQWIHAADFITGKLSGIWNVTDYTNVLKSGYDLAHLCWPDYISDALGIKKKWLQEVRPSGTVIGTLSGDLAKTLGLPDTVAVTTGITDGCASQVASGAMKPGQWNTTIGTTMVIKGVTVREVVDPLERLYNHRHPAGYWMPGGAGNIGADWVSAGFKEDLEHYNQAASSLTPTGRIAYPLIQKGERFPFAAPQAEGFAPGEVSRELLYTANMEGVAFAERYAYELIQSLSGEAVEAIYTAGGASNSICWLQIRSDVLQKPVCKMKYVSGAVGAAIVAASNTCFKDITAATAALTQTERWITPRIVFKQQYEDQYHLFLETMKERKFINDAQGADAGF</sequence>
<dbReference type="InterPro" id="IPR043129">
    <property type="entry name" value="ATPase_NBD"/>
</dbReference>
<dbReference type="STRING" id="1176587.A8C56_04280"/>
<dbReference type="PANTHER" id="PTHR43095:SF5">
    <property type="entry name" value="XYLULOSE KINASE"/>
    <property type="match status" value="1"/>
</dbReference>
<dbReference type="Pfam" id="PF02782">
    <property type="entry name" value="FGGY_C"/>
    <property type="match status" value="1"/>
</dbReference>
<evidence type="ECO:0000259" key="5">
    <source>
        <dbReference type="Pfam" id="PF02782"/>
    </source>
</evidence>
<keyword evidence="3 6" id="KW-0418">Kinase</keyword>
<dbReference type="GO" id="GO:0005975">
    <property type="term" value="P:carbohydrate metabolic process"/>
    <property type="evidence" value="ECO:0007669"/>
    <property type="project" value="InterPro"/>
</dbReference>
<dbReference type="SUPFAM" id="SSF53067">
    <property type="entry name" value="Actin-like ATPase domain"/>
    <property type="match status" value="2"/>
</dbReference>
<dbReference type="InterPro" id="IPR018485">
    <property type="entry name" value="FGGY_C"/>
</dbReference>
<keyword evidence="2" id="KW-0808">Transferase</keyword>
<name>A0A1A9I7N8_9BACT</name>
<evidence type="ECO:0000256" key="1">
    <source>
        <dbReference type="ARBA" id="ARBA00009156"/>
    </source>
</evidence>
<keyword evidence="7" id="KW-1185">Reference proteome</keyword>
<gene>
    <name evidence="6" type="ORF">A8C56_04280</name>
</gene>
<dbReference type="Gene3D" id="3.30.420.40">
    <property type="match status" value="2"/>
</dbReference>
<dbReference type="RefSeq" id="WP_067761588.1">
    <property type="nucleotide sequence ID" value="NZ_CP015772.1"/>
</dbReference>
<dbReference type="EMBL" id="CP015772">
    <property type="protein sequence ID" value="ANH83698.1"/>
    <property type="molecule type" value="Genomic_DNA"/>
</dbReference>
<accession>A0A1A9I7N8</accession>
<feature type="domain" description="Carbohydrate kinase FGGY C-terminal" evidence="5">
    <location>
        <begin position="302"/>
        <end position="430"/>
    </location>
</feature>
<protein>
    <submittedName>
        <fullName evidence="6">Carbohydrate kinase</fullName>
    </submittedName>
</protein>
<comment type="similarity">
    <text evidence="1">Belongs to the FGGY kinase family.</text>
</comment>
<dbReference type="Proteomes" id="UP000077667">
    <property type="component" value="Chromosome"/>
</dbReference>
<dbReference type="OrthoDB" id="9805576at2"/>
<dbReference type="CDD" id="cd07783">
    <property type="entry name" value="ASKHA_NBD_FGGY_SePSK_AtXK1-like"/>
    <property type="match status" value="1"/>
</dbReference>
<dbReference type="Pfam" id="PF00370">
    <property type="entry name" value="FGGY_N"/>
    <property type="match status" value="1"/>
</dbReference>
<evidence type="ECO:0000259" key="4">
    <source>
        <dbReference type="Pfam" id="PF00370"/>
    </source>
</evidence>
<dbReference type="InterPro" id="IPR050406">
    <property type="entry name" value="FGGY_Carb_Kinase"/>
</dbReference>
<feature type="domain" description="Carbohydrate kinase FGGY N-terminal" evidence="4">
    <location>
        <begin position="5"/>
        <end position="244"/>
    </location>
</feature>
<dbReference type="InterPro" id="IPR000577">
    <property type="entry name" value="Carb_kinase_FGGY"/>
</dbReference>
<proteinExistence type="inferred from homology"/>
<dbReference type="GO" id="GO:0016301">
    <property type="term" value="F:kinase activity"/>
    <property type="evidence" value="ECO:0007669"/>
    <property type="project" value="UniProtKB-KW"/>
</dbReference>
<dbReference type="PANTHER" id="PTHR43095">
    <property type="entry name" value="SUGAR KINASE"/>
    <property type="match status" value="1"/>
</dbReference>
<evidence type="ECO:0000313" key="7">
    <source>
        <dbReference type="Proteomes" id="UP000077667"/>
    </source>
</evidence>